<keyword evidence="2" id="KW-1185">Reference proteome</keyword>
<evidence type="ECO:0000313" key="2">
    <source>
        <dbReference type="Proteomes" id="UP000000496"/>
    </source>
</evidence>
<dbReference type="EMBL" id="FR872582">
    <property type="protein sequence ID" value="CCB89300.1"/>
    <property type="molecule type" value="Genomic_DNA"/>
</dbReference>
<organism evidence="1 2">
    <name type="scientific">Simkania negevensis (strain ATCC VR-1471 / DSM 27360 / Z)</name>
    <dbReference type="NCBI Taxonomy" id="331113"/>
    <lineage>
        <taxon>Bacteria</taxon>
        <taxon>Pseudomonadati</taxon>
        <taxon>Chlamydiota</taxon>
        <taxon>Chlamydiia</taxon>
        <taxon>Parachlamydiales</taxon>
        <taxon>Simkaniaceae</taxon>
        <taxon>Simkania</taxon>
    </lineage>
</organism>
<dbReference type="KEGG" id="sng:SNE_A14230"/>
<dbReference type="STRING" id="331113.SNE_A14230"/>
<accession>F8L5G0</accession>
<gene>
    <name evidence="1" type="ordered locus">SNE_A14230</name>
</gene>
<reference evidence="1 2" key="2">
    <citation type="journal article" date="2011" name="Mol. Biol. Evol.">
        <title>Unity in variety--the pan-genome of the Chlamydiae.</title>
        <authorList>
            <person name="Collingro A."/>
            <person name="Tischler P."/>
            <person name="Weinmaier T."/>
            <person name="Penz T."/>
            <person name="Heinz E."/>
            <person name="Brunham R.C."/>
            <person name="Read T.D."/>
            <person name="Bavoil P.M."/>
            <person name="Sachse K."/>
            <person name="Kahane S."/>
            <person name="Friedman M.G."/>
            <person name="Rattei T."/>
            <person name="Myers G.S."/>
            <person name="Horn M."/>
        </authorList>
    </citation>
    <scope>NUCLEOTIDE SEQUENCE [LARGE SCALE GENOMIC DNA]</scope>
    <source>
        <strain evidence="2">ATCC VR-1471 / Z</strain>
    </source>
</reference>
<name>F8L5G0_SIMNZ</name>
<dbReference type="Proteomes" id="UP000000496">
    <property type="component" value="Chromosome gsn.131"/>
</dbReference>
<dbReference type="HOGENOM" id="CLU_2411585_0_0_0"/>
<reference key="1">
    <citation type="journal article" date="2011" name="Mol. Biol. Evol.">
        <title>Unity in variety -- the pan-genome of the Chlamydiae.</title>
        <authorList>
            <person name="Collingro A."/>
            <person name="Tischler P."/>
            <person name="Weinmaier T."/>
            <person name="Penz T."/>
            <person name="Heinz E."/>
            <person name="Brunham R.C."/>
            <person name="Read T.D."/>
            <person name="Bavoil P.M."/>
            <person name="Sachse K."/>
            <person name="Kahane S."/>
            <person name="Friedman M.G."/>
            <person name="Rattei T."/>
            <person name="Myers G.S.A."/>
            <person name="Horn M."/>
        </authorList>
    </citation>
    <scope>NUCLEOTIDE SEQUENCE</scope>
    <source>
        <strain>Z</strain>
    </source>
</reference>
<protein>
    <submittedName>
        <fullName evidence="1">Uncharacterized protein</fullName>
    </submittedName>
</protein>
<evidence type="ECO:0000313" key="1">
    <source>
        <dbReference type="EMBL" id="CCB89300.1"/>
    </source>
</evidence>
<sequence length="92" mass="11025">MQGNHSIRKREFFFFAPLYWCGKNSMGHAFFFHDNHIFKNVFYNKERRRAMLVFQSAKSLKILQSIKKGCNLNIFSSNYTLFCHKSLFISLF</sequence>
<proteinExistence type="predicted"/>
<dbReference type="AlphaFoldDB" id="F8L5G0"/>